<dbReference type="Proteomes" id="UP000192042">
    <property type="component" value="Chromosome I"/>
</dbReference>
<gene>
    <name evidence="2" type="ORF">NSJP_1652</name>
</gene>
<sequence length="121" mass="13100">MQTYPWVGIFLFALSVSTPVMAADDAQPSNHPEPAAEGLTQTIVQIGGRFCEYHRKDVEQALRGHEAVQSIEFLNDHGTVLIRYEADGVPSDRLAETAAQAAFGTGCRAWVDQGGPAMPRS</sequence>
<dbReference type="KEGG" id="nja:NSJP_1652"/>
<dbReference type="AlphaFoldDB" id="A0A1W1I493"/>
<name>A0A1W1I493_9BACT</name>
<dbReference type="GO" id="GO:0046872">
    <property type="term" value="F:metal ion binding"/>
    <property type="evidence" value="ECO:0007669"/>
    <property type="project" value="InterPro"/>
</dbReference>
<dbReference type="InterPro" id="IPR036163">
    <property type="entry name" value="HMA_dom_sf"/>
</dbReference>
<dbReference type="SUPFAM" id="SSF55008">
    <property type="entry name" value="HMA, heavy metal-associated domain"/>
    <property type="match status" value="1"/>
</dbReference>
<dbReference type="EMBL" id="LT828648">
    <property type="protein sequence ID" value="SLM47824.1"/>
    <property type="molecule type" value="Genomic_DNA"/>
</dbReference>
<organism evidence="2 3">
    <name type="scientific">Nitrospira japonica</name>
    <dbReference type="NCBI Taxonomy" id="1325564"/>
    <lineage>
        <taxon>Bacteria</taxon>
        <taxon>Pseudomonadati</taxon>
        <taxon>Nitrospirota</taxon>
        <taxon>Nitrospiria</taxon>
        <taxon>Nitrospirales</taxon>
        <taxon>Nitrospiraceae</taxon>
        <taxon>Nitrospira</taxon>
    </lineage>
</organism>
<keyword evidence="3" id="KW-1185">Reference proteome</keyword>
<proteinExistence type="predicted"/>
<accession>A0A1W1I493</accession>
<dbReference type="OrthoDB" id="9859702at2"/>
<keyword evidence="1" id="KW-0732">Signal</keyword>
<evidence type="ECO:0008006" key="4">
    <source>
        <dbReference type="Google" id="ProtNLM"/>
    </source>
</evidence>
<evidence type="ECO:0000313" key="3">
    <source>
        <dbReference type="Proteomes" id="UP000192042"/>
    </source>
</evidence>
<feature type="signal peptide" evidence="1">
    <location>
        <begin position="1"/>
        <end position="22"/>
    </location>
</feature>
<evidence type="ECO:0000256" key="1">
    <source>
        <dbReference type="SAM" id="SignalP"/>
    </source>
</evidence>
<feature type="chain" id="PRO_5012393409" description="HMA domain-containing protein" evidence="1">
    <location>
        <begin position="23"/>
        <end position="121"/>
    </location>
</feature>
<evidence type="ECO:0000313" key="2">
    <source>
        <dbReference type="EMBL" id="SLM47824.1"/>
    </source>
</evidence>
<dbReference type="STRING" id="1325564.NSJP_1652"/>
<protein>
    <recommendedName>
        <fullName evidence="4">HMA domain-containing protein</fullName>
    </recommendedName>
</protein>
<dbReference type="RefSeq" id="WP_080886298.1">
    <property type="nucleotide sequence ID" value="NZ_LT828648.1"/>
</dbReference>
<reference evidence="2 3" key="1">
    <citation type="submission" date="2017-03" db="EMBL/GenBank/DDBJ databases">
        <authorList>
            <person name="Afonso C.L."/>
            <person name="Miller P.J."/>
            <person name="Scott M.A."/>
            <person name="Spackman E."/>
            <person name="Goraichik I."/>
            <person name="Dimitrov K.M."/>
            <person name="Suarez D.L."/>
            <person name="Swayne D.E."/>
        </authorList>
    </citation>
    <scope>NUCLEOTIDE SEQUENCE [LARGE SCALE GENOMIC DNA]</scope>
    <source>
        <strain evidence="2">Genome sequencing of Nitrospira japonica strain NJ11</strain>
    </source>
</reference>